<evidence type="ECO:0000313" key="3">
    <source>
        <dbReference type="EMBL" id="MCK9877756.1"/>
    </source>
</evidence>
<dbReference type="CDD" id="cd24158">
    <property type="entry name" value="NUDIX_ADPRase_Rv1700"/>
    <property type="match status" value="1"/>
</dbReference>
<gene>
    <name evidence="3" type="ORF">MXD59_18585</name>
</gene>
<name>A0ABT0K1S6_9ACTN</name>
<evidence type="ECO:0000259" key="2">
    <source>
        <dbReference type="PROSITE" id="PS51462"/>
    </source>
</evidence>
<dbReference type="PANTHER" id="PTHR11839:SF31">
    <property type="entry name" value="ADP-RIBOSE PYROPHOSPHATASE"/>
    <property type="match status" value="1"/>
</dbReference>
<sequence length="207" mass="22645">MTSTEHHYETTESSVAYTGRIIAVRRDLVRMPDGDVSQRDVIVHPGAVGVVALDEDQRVVLVHQYRHPVGGPLWELPAGILDVAGEPASVAAARELAEETGLWADRYDLLVDAWSSPGMTDEAYRVFLARGLHEIPVEQRHVPEHEEVDMGVARIDLDEAVRRVLHGEITNGMAVIGLLAADRCRSAGFTGLRPLDAPWPARPAHSG</sequence>
<evidence type="ECO:0000256" key="1">
    <source>
        <dbReference type="ARBA" id="ARBA00022801"/>
    </source>
</evidence>
<feature type="domain" description="Nudix hydrolase" evidence="2">
    <location>
        <begin position="43"/>
        <end position="177"/>
    </location>
</feature>
<dbReference type="InterPro" id="IPR000086">
    <property type="entry name" value="NUDIX_hydrolase_dom"/>
</dbReference>
<dbReference type="Pfam" id="PF00293">
    <property type="entry name" value="NUDIX"/>
    <property type="match status" value="1"/>
</dbReference>
<proteinExistence type="predicted"/>
<dbReference type="InterPro" id="IPR015797">
    <property type="entry name" value="NUDIX_hydrolase-like_dom_sf"/>
</dbReference>
<dbReference type="PANTHER" id="PTHR11839">
    <property type="entry name" value="UDP/ADP-SUGAR PYROPHOSPHATASE"/>
    <property type="match status" value="1"/>
</dbReference>
<dbReference type="SUPFAM" id="SSF55811">
    <property type="entry name" value="Nudix"/>
    <property type="match status" value="1"/>
</dbReference>
<dbReference type="PROSITE" id="PS51462">
    <property type="entry name" value="NUDIX"/>
    <property type="match status" value="1"/>
</dbReference>
<keyword evidence="4" id="KW-1185">Reference proteome</keyword>
<organism evidence="3 4">
    <name type="scientific">Frankia umida</name>
    <dbReference type="NCBI Taxonomy" id="573489"/>
    <lineage>
        <taxon>Bacteria</taxon>
        <taxon>Bacillati</taxon>
        <taxon>Actinomycetota</taxon>
        <taxon>Actinomycetes</taxon>
        <taxon>Frankiales</taxon>
        <taxon>Frankiaceae</taxon>
        <taxon>Frankia</taxon>
    </lineage>
</organism>
<evidence type="ECO:0000313" key="4">
    <source>
        <dbReference type="Proteomes" id="UP001201873"/>
    </source>
</evidence>
<protein>
    <submittedName>
        <fullName evidence="3">NUDIX hydrolase</fullName>
    </submittedName>
</protein>
<dbReference type="GO" id="GO:0016787">
    <property type="term" value="F:hydrolase activity"/>
    <property type="evidence" value="ECO:0007669"/>
    <property type="project" value="UniProtKB-KW"/>
</dbReference>
<dbReference type="Proteomes" id="UP001201873">
    <property type="component" value="Unassembled WGS sequence"/>
</dbReference>
<reference evidence="3 4" key="1">
    <citation type="submission" date="2022-04" db="EMBL/GenBank/DDBJ databases">
        <title>Genome diversity in the genus Frankia.</title>
        <authorList>
            <person name="Carlos-Shanley C."/>
            <person name="Hahn D."/>
        </authorList>
    </citation>
    <scope>NUCLEOTIDE SEQUENCE [LARGE SCALE GENOMIC DNA]</scope>
    <source>
        <strain evidence="3 4">Ag45/Mut15</strain>
    </source>
</reference>
<dbReference type="EMBL" id="JALKFT010000021">
    <property type="protein sequence ID" value="MCK9877756.1"/>
    <property type="molecule type" value="Genomic_DNA"/>
</dbReference>
<dbReference type="RefSeq" id="WP_248825944.1">
    <property type="nucleotide sequence ID" value="NZ_JALKFT010000021.1"/>
</dbReference>
<dbReference type="Gene3D" id="3.90.79.10">
    <property type="entry name" value="Nucleoside Triphosphate Pyrophosphohydrolase"/>
    <property type="match status" value="1"/>
</dbReference>
<accession>A0ABT0K1S6</accession>
<comment type="caution">
    <text evidence="3">The sequence shown here is derived from an EMBL/GenBank/DDBJ whole genome shotgun (WGS) entry which is preliminary data.</text>
</comment>
<keyword evidence="1 3" id="KW-0378">Hydrolase</keyword>